<dbReference type="OrthoDB" id="10438937at2759"/>
<dbReference type="VEuPathDB" id="MicrosporidiaDB:G9O61_00g021060"/>
<reference evidence="2 3" key="1">
    <citation type="journal article" date="2015" name="Environ. Microbiol.">
        <title>Genome analyses suggest the presence of polyploidy and recent human-driven expansions in eight global populations of the honeybee pathogen Nosema ceranae.</title>
        <authorList>
            <person name="Pelin A."/>
            <person name="Selman M."/>
            <person name="Aris-Brosou S."/>
            <person name="Farinelli L."/>
            <person name="Corradi N."/>
        </authorList>
    </citation>
    <scope>NUCLEOTIDE SEQUENCE [LARGE SCALE GENOMIC DNA]</scope>
    <source>
        <strain evidence="2 3">PA08 1199</strain>
    </source>
</reference>
<feature type="coiled-coil region" evidence="1">
    <location>
        <begin position="84"/>
        <end position="137"/>
    </location>
</feature>
<evidence type="ECO:0000313" key="2">
    <source>
        <dbReference type="EMBL" id="KKO75510.1"/>
    </source>
</evidence>
<protein>
    <submittedName>
        <fullName evidence="2">Uncharacterized protein</fullName>
    </submittedName>
</protein>
<dbReference type="OMA" id="ACHEEEN"/>
<organism evidence="2 3">
    <name type="scientific">Vairimorpha ceranae</name>
    <dbReference type="NCBI Taxonomy" id="40302"/>
    <lineage>
        <taxon>Eukaryota</taxon>
        <taxon>Fungi</taxon>
        <taxon>Fungi incertae sedis</taxon>
        <taxon>Microsporidia</taxon>
        <taxon>Nosematidae</taxon>
        <taxon>Vairimorpha</taxon>
    </lineage>
</organism>
<dbReference type="GeneID" id="36319276"/>
<evidence type="ECO:0000256" key="1">
    <source>
        <dbReference type="SAM" id="Coils"/>
    </source>
</evidence>
<dbReference type="Proteomes" id="UP000034350">
    <property type="component" value="Unassembled WGS sequence"/>
</dbReference>
<dbReference type="AlphaFoldDB" id="A0A0F9WFK5"/>
<sequence length="155" mass="18102">MSKKVTVNSIESLISVICRVLPPSSKEDLKVINKLKLFLENNTTIEKDTKKTELTDILFNKTLDISYMRKDMCKEVQEEYKNWIENAMKLLACHEEENLQINDKYKDSVSTNDLEDIKKLNEECLLLLNRMNNMLVEHKNIVNSGKGIVKYFRSL</sequence>
<keyword evidence="3" id="KW-1185">Reference proteome</keyword>
<dbReference type="EMBL" id="JPQZ01000019">
    <property type="protein sequence ID" value="KKO75510.1"/>
    <property type="molecule type" value="Genomic_DNA"/>
</dbReference>
<dbReference type="RefSeq" id="XP_024331252.1">
    <property type="nucleotide sequence ID" value="XM_024474359.1"/>
</dbReference>
<gene>
    <name evidence="2" type="ORF">AAJ76_1900041804</name>
</gene>
<dbReference type="VEuPathDB" id="MicrosporidiaDB:AAJ76_1900041804"/>
<proteinExistence type="predicted"/>
<comment type="caution">
    <text evidence="2">The sequence shown here is derived from an EMBL/GenBank/DDBJ whole genome shotgun (WGS) entry which is preliminary data.</text>
</comment>
<name>A0A0F9WFK5_9MICR</name>
<keyword evidence="1" id="KW-0175">Coiled coil</keyword>
<evidence type="ECO:0000313" key="3">
    <source>
        <dbReference type="Proteomes" id="UP000034350"/>
    </source>
</evidence>
<dbReference type="VEuPathDB" id="MicrosporidiaDB:NCER_101995"/>
<accession>A0A0F9WFK5</accession>